<accession>A0AAD7FKJ0</accession>
<dbReference type="SUPFAM" id="SSF51430">
    <property type="entry name" value="NAD(P)-linked oxidoreductase"/>
    <property type="match status" value="1"/>
</dbReference>
<dbReference type="InterPro" id="IPR050523">
    <property type="entry name" value="AKR_Detox_Biosynth"/>
</dbReference>
<feature type="domain" description="NADP-dependent oxidoreductase" evidence="3">
    <location>
        <begin position="32"/>
        <end position="111"/>
    </location>
</feature>
<dbReference type="InterPro" id="IPR036812">
    <property type="entry name" value="NAD(P)_OxRdtase_dom_sf"/>
</dbReference>
<keyword evidence="1" id="KW-0521">NADP</keyword>
<proteinExistence type="inferred from homology"/>
<dbReference type="AlphaFoldDB" id="A0AAD7FKJ0"/>
<dbReference type="Gene3D" id="3.20.20.100">
    <property type="entry name" value="NADP-dependent oxidoreductase domain"/>
    <property type="match status" value="2"/>
</dbReference>
<dbReference type="PANTHER" id="PTHR43364">
    <property type="entry name" value="NADH-SPECIFIC METHYLGLYOXAL REDUCTASE-RELATED"/>
    <property type="match status" value="1"/>
</dbReference>
<protein>
    <submittedName>
        <fullName evidence="4">Aryl-alcohol dehydrogenase</fullName>
    </submittedName>
</protein>
<evidence type="ECO:0000256" key="2">
    <source>
        <dbReference type="ARBA" id="ARBA00038157"/>
    </source>
</evidence>
<dbReference type="EMBL" id="JARKIF010000013">
    <property type="protein sequence ID" value="KAJ7624474.1"/>
    <property type="molecule type" value="Genomic_DNA"/>
</dbReference>
<evidence type="ECO:0000313" key="5">
    <source>
        <dbReference type="Proteomes" id="UP001221142"/>
    </source>
</evidence>
<comment type="caution">
    <text evidence="4">The sequence shown here is derived from an EMBL/GenBank/DDBJ whole genome shotgun (WGS) entry which is preliminary data.</text>
</comment>
<sequence length="303" mass="34108">MSSKKMGPHFRGKRADKTELKINFKTRNFVCQDEASEMFIGEWAEKRGIRDQLVIATKYSMTYKAGDDTISKKVTYVGNSVKSRHVSVEAGLKKLRTTYIDIFYLHWWDWHTGGDEWAAQPCRAGKGESVRARSRQNTVAIYQGAWNVMDRFFEREIIPMARAQGLALAPWNVVGGGKFRTDAEEEQRRTTGGNGRTIFGVEWERTEAEKKVSAALEKVAGEVETKSLTAVTIACVMQKVPYCSPIIGGRKVEHLLSNLEALNVSLSQEQIDFLESVTPLDPGFPSFLIVLVFLSISQPWCCN</sequence>
<reference evidence="4" key="1">
    <citation type="submission" date="2023-03" db="EMBL/GenBank/DDBJ databases">
        <title>Massive genome expansion in bonnet fungi (Mycena s.s.) driven by repeated elements and novel gene families across ecological guilds.</title>
        <authorList>
            <consortium name="Lawrence Berkeley National Laboratory"/>
            <person name="Harder C.B."/>
            <person name="Miyauchi S."/>
            <person name="Viragh M."/>
            <person name="Kuo A."/>
            <person name="Thoen E."/>
            <person name="Andreopoulos B."/>
            <person name="Lu D."/>
            <person name="Skrede I."/>
            <person name="Drula E."/>
            <person name="Henrissat B."/>
            <person name="Morin E."/>
            <person name="Kohler A."/>
            <person name="Barry K."/>
            <person name="LaButti K."/>
            <person name="Morin E."/>
            <person name="Salamov A."/>
            <person name="Lipzen A."/>
            <person name="Mereny Z."/>
            <person name="Hegedus B."/>
            <person name="Baldrian P."/>
            <person name="Stursova M."/>
            <person name="Weitz H."/>
            <person name="Taylor A."/>
            <person name="Grigoriev I.V."/>
            <person name="Nagy L.G."/>
            <person name="Martin F."/>
            <person name="Kauserud H."/>
        </authorList>
    </citation>
    <scope>NUCLEOTIDE SEQUENCE</scope>
    <source>
        <strain evidence="4">9284</strain>
    </source>
</reference>
<gene>
    <name evidence="4" type="ORF">FB45DRAFT_1086134</name>
</gene>
<name>A0AAD7FKJ0_9AGAR</name>
<comment type="similarity">
    <text evidence="2">Belongs to the aldo/keto reductase family. Aldo/keto reductase 2 subfamily.</text>
</comment>
<feature type="domain" description="NADP-dependent oxidoreductase" evidence="3">
    <location>
        <begin position="137"/>
        <end position="277"/>
    </location>
</feature>
<evidence type="ECO:0000256" key="1">
    <source>
        <dbReference type="ARBA" id="ARBA00022857"/>
    </source>
</evidence>
<evidence type="ECO:0000313" key="4">
    <source>
        <dbReference type="EMBL" id="KAJ7624474.1"/>
    </source>
</evidence>
<evidence type="ECO:0000259" key="3">
    <source>
        <dbReference type="Pfam" id="PF00248"/>
    </source>
</evidence>
<dbReference type="Proteomes" id="UP001221142">
    <property type="component" value="Unassembled WGS sequence"/>
</dbReference>
<organism evidence="4 5">
    <name type="scientific">Roridomyces roridus</name>
    <dbReference type="NCBI Taxonomy" id="1738132"/>
    <lineage>
        <taxon>Eukaryota</taxon>
        <taxon>Fungi</taxon>
        <taxon>Dikarya</taxon>
        <taxon>Basidiomycota</taxon>
        <taxon>Agaricomycotina</taxon>
        <taxon>Agaricomycetes</taxon>
        <taxon>Agaricomycetidae</taxon>
        <taxon>Agaricales</taxon>
        <taxon>Marasmiineae</taxon>
        <taxon>Mycenaceae</taxon>
        <taxon>Roridomyces</taxon>
    </lineage>
</organism>
<keyword evidence="5" id="KW-1185">Reference proteome</keyword>
<dbReference type="InterPro" id="IPR023210">
    <property type="entry name" value="NADP_OxRdtase_dom"/>
</dbReference>
<dbReference type="PANTHER" id="PTHR43364:SF7">
    <property type="entry name" value="NADP-DEPENDENT OXIDOREDUCTASE DOMAIN-CONTAINING PROTEIN-RELATED"/>
    <property type="match status" value="1"/>
</dbReference>
<dbReference type="Pfam" id="PF00248">
    <property type="entry name" value="Aldo_ket_red"/>
    <property type="match status" value="2"/>
</dbReference>